<evidence type="ECO:0000313" key="1">
    <source>
        <dbReference type="EMBL" id="KIM30376.1"/>
    </source>
</evidence>
<dbReference type="Proteomes" id="UP000054097">
    <property type="component" value="Unassembled WGS sequence"/>
</dbReference>
<dbReference type="EMBL" id="KN824284">
    <property type="protein sequence ID" value="KIM30376.1"/>
    <property type="molecule type" value="Genomic_DNA"/>
</dbReference>
<proteinExistence type="predicted"/>
<dbReference type="HOGENOM" id="CLU_2892249_0_0_1"/>
<sequence length="63" mass="7025">MATLRVTGLISYYHIHSLNSDVPNGLERASKVISISDGLLKRYEAAANWQRGFSKARLSCFPN</sequence>
<organism evidence="1 2">
    <name type="scientific">Serendipita vermifera MAFF 305830</name>
    <dbReference type="NCBI Taxonomy" id="933852"/>
    <lineage>
        <taxon>Eukaryota</taxon>
        <taxon>Fungi</taxon>
        <taxon>Dikarya</taxon>
        <taxon>Basidiomycota</taxon>
        <taxon>Agaricomycotina</taxon>
        <taxon>Agaricomycetes</taxon>
        <taxon>Sebacinales</taxon>
        <taxon>Serendipitaceae</taxon>
        <taxon>Serendipita</taxon>
    </lineage>
</organism>
<protein>
    <submittedName>
        <fullName evidence="1">Uncharacterized protein</fullName>
    </submittedName>
</protein>
<reference evidence="2" key="2">
    <citation type="submission" date="2015-01" db="EMBL/GenBank/DDBJ databases">
        <title>Evolutionary Origins and Diversification of the Mycorrhizal Mutualists.</title>
        <authorList>
            <consortium name="DOE Joint Genome Institute"/>
            <consortium name="Mycorrhizal Genomics Consortium"/>
            <person name="Kohler A."/>
            <person name="Kuo A."/>
            <person name="Nagy L.G."/>
            <person name="Floudas D."/>
            <person name="Copeland A."/>
            <person name="Barry K.W."/>
            <person name="Cichocki N."/>
            <person name="Veneault-Fourrey C."/>
            <person name="LaButti K."/>
            <person name="Lindquist E.A."/>
            <person name="Lipzen A."/>
            <person name="Lundell T."/>
            <person name="Morin E."/>
            <person name="Murat C."/>
            <person name="Riley R."/>
            <person name="Ohm R."/>
            <person name="Sun H."/>
            <person name="Tunlid A."/>
            <person name="Henrissat B."/>
            <person name="Grigoriev I.V."/>
            <person name="Hibbett D.S."/>
            <person name="Martin F."/>
        </authorList>
    </citation>
    <scope>NUCLEOTIDE SEQUENCE [LARGE SCALE GENOMIC DNA]</scope>
    <source>
        <strain evidence="2">MAFF 305830</strain>
    </source>
</reference>
<keyword evidence="2" id="KW-1185">Reference proteome</keyword>
<name>A0A0C3BFW1_SERVB</name>
<feature type="non-terminal residue" evidence="1">
    <location>
        <position position="63"/>
    </location>
</feature>
<evidence type="ECO:0000313" key="2">
    <source>
        <dbReference type="Proteomes" id="UP000054097"/>
    </source>
</evidence>
<dbReference type="AlphaFoldDB" id="A0A0C3BFW1"/>
<reference evidence="1 2" key="1">
    <citation type="submission" date="2014-04" db="EMBL/GenBank/DDBJ databases">
        <authorList>
            <consortium name="DOE Joint Genome Institute"/>
            <person name="Kuo A."/>
            <person name="Zuccaro A."/>
            <person name="Kohler A."/>
            <person name="Nagy L.G."/>
            <person name="Floudas D."/>
            <person name="Copeland A."/>
            <person name="Barry K.W."/>
            <person name="Cichocki N."/>
            <person name="Veneault-Fourrey C."/>
            <person name="LaButti K."/>
            <person name="Lindquist E.A."/>
            <person name="Lipzen A."/>
            <person name="Lundell T."/>
            <person name="Morin E."/>
            <person name="Murat C."/>
            <person name="Sun H."/>
            <person name="Tunlid A."/>
            <person name="Henrissat B."/>
            <person name="Grigoriev I.V."/>
            <person name="Hibbett D.S."/>
            <person name="Martin F."/>
            <person name="Nordberg H.P."/>
            <person name="Cantor M.N."/>
            <person name="Hua S.X."/>
        </authorList>
    </citation>
    <scope>NUCLEOTIDE SEQUENCE [LARGE SCALE GENOMIC DNA]</scope>
    <source>
        <strain evidence="1 2">MAFF 305830</strain>
    </source>
</reference>
<gene>
    <name evidence="1" type="ORF">M408DRAFT_327994</name>
</gene>
<accession>A0A0C3BFW1</accession>